<evidence type="ECO:0000313" key="7">
    <source>
        <dbReference type="Proteomes" id="UP000295388"/>
    </source>
</evidence>
<dbReference type="EMBL" id="SNWQ01000012">
    <property type="protein sequence ID" value="TDO45861.1"/>
    <property type="molecule type" value="Genomic_DNA"/>
</dbReference>
<dbReference type="Proteomes" id="UP000295388">
    <property type="component" value="Unassembled WGS sequence"/>
</dbReference>
<evidence type="ECO:0000256" key="3">
    <source>
        <dbReference type="SAM" id="Coils"/>
    </source>
</evidence>
<dbReference type="PANTHER" id="PTHR42855">
    <property type="entry name" value="ABC TRANSPORTER ATP-BINDING SUBUNIT"/>
    <property type="match status" value="1"/>
</dbReference>
<reference evidence="6 7" key="1">
    <citation type="submission" date="2019-03" db="EMBL/GenBank/DDBJ databases">
        <title>Genomic Encyclopedia of Type Strains, Phase III (KMG-III): the genomes of soil and plant-associated and newly described type strains.</title>
        <authorList>
            <person name="Whitman W."/>
        </authorList>
    </citation>
    <scope>NUCLEOTIDE SEQUENCE [LARGE SCALE GENOMIC DNA]</scope>
    <source>
        <strain evidence="6 7">VKM Ac-2527</strain>
    </source>
</reference>
<dbReference type="InterPro" id="IPR032781">
    <property type="entry name" value="ABC_tran_Xtn"/>
</dbReference>
<dbReference type="SMART" id="SM00382">
    <property type="entry name" value="AAA"/>
    <property type="match status" value="2"/>
</dbReference>
<gene>
    <name evidence="6" type="ORF">EV643_112189</name>
</gene>
<feature type="coiled-coil region" evidence="3">
    <location>
        <begin position="558"/>
        <end position="623"/>
    </location>
</feature>
<feature type="compositionally biased region" description="Low complexity" evidence="4">
    <location>
        <begin position="502"/>
        <end position="527"/>
    </location>
</feature>
<dbReference type="GO" id="GO:0005524">
    <property type="term" value="F:ATP binding"/>
    <property type="evidence" value="ECO:0007669"/>
    <property type="project" value="UniProtKB-KW"/>
</dbReference>
<dbReference type="InterPro" id="IPR003593">
    <property type="entry name" value="AAA+_ATPase"/>
</dbReference>
<keyword evidence="1" id="KW-0547">Nucleotide-binding</keyword>
<evidence type="ECO:0000256" key="1">
    <source>
        <dbReference type="ARBA" id="ARBA00022741"/>
    </source>
</evidence>
<dbReference type="GO" id="GO:0016887">
    <property type="term" value="F:ATP hydrolysis activity"/>
    <property type="evidence" value="ECO:0007669"/>
    <property type="project" value="InterPro"/>
</dbReference>
<evidence type="ECO:0000256" key="4">
    <source>
        <dbReference type="SAM" id="MobiDB-lite"/>
    </source>
</evidence>
<evidence type="ECO:0000256" key="2">
    <source>
        <dbReference type="ARBA" id="ARBA00022840"/>
    </source>
</evidence>
<sequence length="625" mass="68332">MAGTSAPNLVNLEAVSKGFGTRVLLDKVSLGVGRGDRVGVVGRNGDGKSTLLQLLARREEPDDGRITHNRDVRLGYLGQSDDLDPELTVLHAVLGDVETYTWAADPRARSVMEHLLGGVDHQALVGTLSGGERRRASLARLLLTDVDLLILDEPTNHLDIEAVNWLAAHVVDRAGALIVVTHDRWFLDAVCTDTWEVQGGRVTSYDGGYAAYVLAKAERSRTEQVTETKRQNLLRKELAWLRRGAPARTTKSKFRVDAANQLIEDEPAPRDKLALSQLATSRLGKDVFDAEDVSLVFGDRVMLDRVTFRLGPADRIGLLGPNGAGKTTFLKVLTGQLPPDHGLVKQGKTVRIANLSQTLEEIDDSVTVLAHITAIRRTAALAGRGGELTSSQLLERFGFTGDKLTTRISDLSGGERRRLQLLRILLDEPNVLILDEPTNDLDVETLTVLEDFLDSWPGVVVVVTHDRYFLERVSDMVYAVMGDGRIRHLPRGVEQYLDELEAGTPPRRPTTAKPTANAGNAKPNAGARSTVEARAGSDAQAAPVGEGADSRPVDATAARAAKKELNRIERQLSKLGQLEAKLHDQLAAHAADYERLAELDTELRKLTEEREELETAWLEAAERAE</sequence>
<dbReference type="AlphaFoldDB" id="A0A4R6KB01"/>
<feature type="region of interest" description="Disordered" evidence="4">
    <location>
        <begin position="500"/>
        <end position="554"/>
    </location>
</feature>
<feature type="domain" description="ABC transporter" evidence="5">
    <location>
        <begin position="10"/>
        <end position="224"/>
    </location>
</feature>
<organism evidence="6 7">
    <name type="scientific">Kribbella caucasensis</name>
    <dbReference type="NCBI Taxonomy" id="2512215"/>
    <lineage>
        <taxon>Bacteria</taxon>
        <taxon>Bacillati</taxon>
        <taxon>Actinomycetota</taxon>
        <taxon>Actinomycetes</taxon>
        <taxon>Propionibacteriales</taxon>
        <taxon>Kribbellaceae</taxon>
        <taxon>Kribbella</taxon>
    </lineage>
</organism>
<dbReference type="RefSeq" id="WP_133802474.1">
    <property type="nucleotide sequence ID" value="NZ_SNWQ01000012.1"/>
</dbReference>
<evidence type="ECO:0000259" key="5">
    <source>
        <dbReference type="PROSITE" id="PS50893"/>
    </source>
</evidence>
<keyword evidence="7" id="KW-1185">Reference proteome</keyword>
<keyword evidence="2 6" id="KW-0067">ATP-binding</keyword>
<accession>A0A4R6KB01</accession>
<name>A0A4R6KB01_9ACTN</name>
<feature type="domain" description="ABC transporter" evidence="5">
    <location>
        <begin position="288"/>
        <end position="508"/>
    </location>
</feature>
<dbReference type="Pfam" id="PF12848">
    <property type="entry name" value="ABC_tran_Xtn"/>
    <property type="match status" value="1"/>
</dbReference>
<comment type="caution">
    <text evidence="6">The sequence shown here is derived from an EMBL/GenBank/DDBJ whole genome shotgun (WGS) entry which is preliminary data.</text>
</comment>
<dbReference type="InterPro" id="IPR027417">
    <property type="entry name" value="P-loop_NTPase"/>
</dbReference>
<evidence type="ECO:0000313" key="6">
    <source>
        <dbReference type="EMBL" id="TDO45861.1"/>
    </source>
</evidence>
<dbReference type="PROSITE" id="PS00211">
    <property type="entry name" value="ABC_TRANSPORTER_1"/>
    <property type="match status" value="2"/>
</dbReference>
<keyword evidence="3" id="KW-0175">Coiled coil</keyword>
<protein>
    <submittedName>
        <fullName evidence="6">ATP-binding cassette subfamily F protein uup</fullName>
    </submittedName>
</protein>
<dbReference type="Pfam" id="PF00005">
    <property type="entry name" value="ABC_tran"/>
    <property type="match status" value="2"/>
</dbReference>
<dbReference type="InterPro" id="IPR003439">
    <property type="entry name" value="ABC_transporter-like_ATP-bd"/>
</dbReference>
<dbReference type="SUPFAM" id="SSF52540">
    <property type="entry name" value="P-loop containing nucleoside triphosphate hydrolases"/>
    <property type="match status" value="2"/>
</dbReference>
<dbReference type="InterPro" id="IPR017871">
    <property type="entry name" value="ABC_transporter-like_CS"/>
</dbReference>
<dbReference type="Gene3D" id="3.40.50.300">
    <property type="entry name" value="P-loop containing nucleotide triphosphate hydrolases"/>
    <property type="match status" value="2"/>
</dbReference>
<dbReference type="PANTHER" id="PTHR42855:SF1">
    <property type="entry name" value="ABC TRANSPORTER DOMAIN-CONTAINING PROTEIN"/>
    <property type="match status" value="1"/>
</dbReference>
<dbReference type="PROSITE" id="PS50893">
    <property type="entry name" value="ABC_TRANSPORTER_2"/>
    <property type="match status" value="2"/>
</dbReference>
<dbReference type="OrthoDB" id="5592724at2"/>
<dbReference type="CDD" id="cd03221">
    <property type="entry name" value="ABCF_EF-3"/>
    <property type="match status" value="2"/>
</dbReference>
<dbReference type="InterPro" id="IPR051309">
    <property type="entry name" value="ABCF_ATPase"/>
</dbReference>
<proteinExistence type="predicted"/>